<dbReference type="RefSeq" id="WP_349299673.1">
    <property type="nucleotide sequence ID" value="NZ_JBEDNQ010000008.1"/>
</dbReference>
<dbReference type="EMBL" id="JBEDNQ010000008">
    <property type="protein sequence ID" value="MEQ3552598.1"/>
    <property type="molecule type" value="Genomic_DNA"/>
</dbReference>
<accession>A0ABV1KFE6</accession>
<evidence type="ECO:0000313" key="2">
    <source>
        <dbReference type="EMBL" id="MEQ3552598.1"/>
    </source>
</evidence>
<protein>
    <submittedName>
        <fullName evidence="2">Uncharacterized protein</fullName>
    </submittedName>
</protein>
<dbReference type="Proteomes" id="UP001494902">
    <property type="component" value="Unassembled WGS sequence"/>
</dbReference>
<name>A0ABV1KFE6_9PSEU</name>
<reference evidence="2 3" key="1">
    <citation type="submission" date="2024-03" db="EMBL/GenBank/DDBJ databases">
        <title>Draft genome sequence of Pseudonocardia nematodicida JCM 31783.</title>
        <authorList>
            <person name="Butdee W."/>
            <person name="Duangmal K."/>
        </authorList>
    </citation>
    <scope>NUCLEOTIDE SEQUENCE [LARGE SCALE GENOMIC DNA]</scope>
    <source>
        <strain evidence="2 3">JCM 31783</strain>
    </source>
</reference>
<sequence>MELLVPSHRPNADRTTDAQPRAAASPEQLNRAAEFLPQTSDDQRPAVRVGDALVFAYWSDDGALHVSIDTTDLGERYPHDPPLRVMLNDGLLYQRTITGATTAAEVDAVPRVQNLGDEELFQQLALAEHAELHGASGLDYPVATLAAEVESRIPGALERLAHHFAHHDATDVVRAWFSTPARLLLTVARSA</sequence>
<proteinExistence type="predicted"/>
<gene>
    <name evidence="2" type="ORF">WIS52_19160</name>
</gene>
<evidence type="ECO:0000313" key="3">
    <source>
        <dbReference type="Proteomes" id="UP001494902"/>
    </source>
</evidence>
<evidence type="ECO:0000256" key="1">
    <source>
        <dbReference type="SAM" id="MobiDB-lite"/>
    </source>
</evidence>
<comment type="caution">
    <text evidence="2">The sequence shown here is derived from an EMBL/GenBank/DDBJ whole genome shotgun (WGS) entry which is preliminary data.</text>
</comment>
<feature type="region of interest" description="Disordered" evidence="1">
    <location>
        <begin position="1"/>
        <end position="28"/>
    </location>
</feature>
<organism evidence="2 3">
    <name type="scientific">Pseudonocardia nematodicida</name>
    <dbReference type="NCBI Taxonomy" id="1206997"/>
    <lineage>
        <taxon>Bacteria</taxon>
        <taxon>Bacillati</taxon>
        <taxon>Actinomycetota</taxon>
        <taxon>Actinomycetes</taxon>
        <taxon>Pseudonocardiales</taxon>
        <taxon>Pseudonocardiaceae</taxon>
        <taxon>Pseudonocardia</taxon>
    </lineage>
</organism>
<keyword evidence="3" id="KW-1185">Reference proteome</keyword>